<feature type="transmembrane region" description="Helical" evidence="4">
    <location>
        <begin position="15"/>
        <end position="33"/>
    </location>
</feature>
<dbReference type="SUPFAM" id="SSF48264">
    <property type="entry name" value="Cytochrome P450"/>
    <property type="match status" value="1"/>
</dbReference>
<dbReference type="GO" id="GO:0004497">
    <property type="term" value="F:monooxygenase activity"/>
    <property type="evidence" value="ECO:0007669"/>
    <property type="project" value="InterPro"/>
</dbReference>
<keyword evidence="3" id="KW-0408">Iron</keyword>
<evidence type="ECO:0008006" key="7">
    <source>
        <dbReference type="Google" id="ProtNLM"/>
    </source>
</evidence>
<evidence type="ECO:0000313" key="6">
    <source>
        <dbReference type="Proteomes" id="UP001372338"/>
    </source>
</evidence>
<gene>
    <name evidence="5" type="ORF">RIF29_13228</name>
</gene>
<dbReference type="GO" id="GO:0005506">
    <property type="term" value="F:iron ion binding"/>
    <property type="evidence" value="ECO:0007669"/>
    <property type="project" value="InterPro"/>
</dbReference>
<dbReference type="AlphaFoldDB" id="A0AAN9IP06"/>
<keyword evidence="4" id="KW-0472">Membrane</keyword>
<evidence type="ECO:0000256" key="4">
    <source>
        <dbReference type="SAM" id="Phobius"/>
    </source>
</evidence>
<comment type="similarity">
    <text evidence="1">Belongs to the cytochrome P450 family.</text>
</comment>
<dbReference type="EMBL" id="JAYWIO010000002">
    <property type="protein sequence ID" value="KAK7283602.1"/>
    <property type="molecule type" value="Genomic_DNA"/>
</dbReference>
<dbReference type="Proteomes" id="UP001372338">
    <property type="component" value="Unassembled WGS sequence"/>
</dbReference>
<evidence type="ECO:0000313" key="5">
    <source>
        <dbReference type="EMBL" id="KAK7283602.1"/>
    </source>
</evidence>
<dbReference type="PANTHER" id="PTHR47955:SF15">
    <property type="entry name" value="CYTOCHROME P450 71A2-LIKE"/>
    <property type="match status" value="1"/>
</dbReference>
<evidence type="ECO:0000256" key="2">
    <source>
        <dbReference type="ARBA" id="ARBA00022723"/>
    </source>
</evidence>
<dbReference type="GO" id="GO:0016705">
    <property type="term" value="F:oxidoreductase activity, acting on paired donors, with incorporation or reduction of molecular oxygen"/>
    <property type="evidence" value="ECO:0007669"/>
    <property type="project" value="InterPro"/>
</dbReference>
<keyword evidence="6" id="KW-1185">Reference proteome</keyword>
<organism evidence="5 6">
    <name type="scientific">Crotalaria pallida</name>
    <name type="common">Smooth rattlebox</name>
    <name type="synonym">Crotalaria striata</name>
    <dbReference type="NCBI Taxonomy" id="3830"/>
    <lineage>
        <taxon>Eukaryota</taxon>
        <taxon>Viridiplantae</taxon>
        <taxon>Streptophyta</taxon>
        <taxon>Embryophyta</taxon>
        <taxon>Tracheophyta</taxon>
        <taxon>Spermatophyta</taxon>
        <taxon>Magnoliopsida</taxon>
        <taxon>eudicotyledons</taxon>
        <taxon>Gunneridae</taxon>
        <taxon>Pentapetalae</taxon>
        <taxon>rosids</taxon>
        <taxon>fabids</taxon>
        <taxon>Fabales</taxon>
        <taxon>Fabaceae</taxon>
        <taxon>Papilionoideae</taxon>
        <taxon>50 kb inversion clade</taxon>
        <taxon>genistoids sensu lato</taxon>
        <taxon>core genistoids</taxon>
        <taxon>Crotalarieae</taxon>
        <taxon>Crotalaria</taxon>
    </lineage>
</organism>
<reference evidence="5 6" key="1">
    <citation type="submission" date="2024-01" db="EMBL/GenBank/DDBJ databases">
        <title>The genomes of 5 underutilized Papilionoideae crops provide insights into root nodulation and disease resistanc.</title>
        <authorList>
            <person name="Yuan L."/>
        </authorList>
    </citation>
    <scope>NUCLEOTIDE SEQUENCE [LARGE SCALE GENOMIC DNA]</scope>
    <source>
        <strain evidence="5">ZHUSHIDOU_FW_LH</strain>
        <tissue evidence="5">Leaf</tissue>
    </source>
</reference>
<proteinExistence type="inferred from homology"/>
<dbReference type="GO" id="GO:0020037">
    <property type="term" value="F:heme binding"/>
    <property type="evidence" value="ECO:0007669"/>
    <property type="project" value="InterPro"/>
</dbReference>
<evidence type="ECO:0000256" key="1">
    <source>
        <dbReference type="ARBA" id="ARBA00010617"/>
    </source>
</evidence>
<dbReference type="PANTHER" id="PTHR47955">
    <property type="entry name" value="CYTOCHROME P450 FAMILY 71 PROTEIN"/>
    <property type="match status" value="1"/>
</dbReference>
<sequence length="293" mass="33467">MNMNSMALKQWQYDSTFYLSLFFIIISTMLFVFKLSTRSKSKLNLPPSPPKLPIIGHLHLLGSLPHRSLKKLSHKYGDMMLLQLGMMQSPTLVVSSADVAMEIMKNQDLNFSNRPQFTPQKILFYGCNDVAFGNYGEKWKNKRKILVHQLLSSKRVQSFSQIRKEEIEGLIKKTRELSGYVNLSEMFLSIANDFVCKCALGHALSTGEGNNVKELARRVTIQLLAFNMRDFFPLFGFVDVLTGKIQGYKATVRAMDALFDQVIAERKNLEREGDHNKDFLDILLQFQEGGKLV</sequence>
<name>A0AAN9IP06_CROPI</name>
<comment type="caution">
    <text evidence="5">The sequence shown here is derived from an EMBL/GenBank/DDBJ whole genome shotgun (WGS) entry which is preliminary data.</text>
</comment>
<keyword evidence="4" id="KW-1133">Transmembrane helix</keyword>
<protein>
    <recommendedName>
        <fullName evidence="7">Cytochrome P450</fullName>
    </recommendedName>
</protein>
<keyword evidence="4" id="KW-0812">Transmembrane</keyword>
<evidence type="ECO:0000256" key="3">
    <source>
        <dbReference type="ARBA" id="ARBA00023004"/>
    </source>
</evidence>
<dbReference type="InterPro" id="IPR001128">
    <property type="entry name" value="Cyt_P450"/>
</dbReference>
<dbReference type="InterPro" id="IPR036396">
    <property type="entry name" value="Cyt_P450_sf"/>
</dbReference>
<keyword evidence="2" id="KW-0479">Metal-binding</keyword>
<accession>A0AAN9IP06</accession>
<dbReference type="Pfam" id="PF00067">
    <property type="entry name" value="p450"/>
    <property type="match status" value="1"/>
</dbReference>
<dbReference type="Gene3D" id="1.10.630.10">
    <property type="entry name" value="Cytochrome P450"/>
    <property type="match status" value="1"/>
</dbReference>